<comment type="caution">
    <text evidence="1">The sequence shown here is derived from an EMBL/GenBank/DDBJ whole genome shotgun (WGS) entry which is preliminary data.</text>
</comment>
<dbReference type="EMBL" id="JAGTUF010000021">
    <property type="protein sequence ID" value="MBR9973328.1"/>
    <property type="molecule type" value="Genomic_DNA"/>
</dbReference>
<organism evidence="1 2">
    <name type="scientific">Magnetospirillum sulfuroxidans</name>
    <dbReference type="NCBI Taxonomy" id="611300"/>
    <lineage>
        <taxon>Bacteria</taxon>
        <taxon>Pseudomonadati</taxon>
        <taxon>Pseudomonadota</taxon>
        <taxon>Alphaproteobacteria</taxon>
        <taxon>Rhodospirillales</taxon>
        <taxon>Rhodospirillaceae</taxon>
        <taxon>Magnetospirillum</taxon>
    </lineage>
</organism>
<proteinExistence type="predicted"/>
<reference evidence="1 2" key="1">
    <citation type="submission" date="2021-04" db="EMBL/GenBank/DDBJ databases">
        <title>Magnetospirillum sulfuroxidans sp. nov., a facultative chemolithoautotrophic sulfur-oxidizing alphaproteobacterium isolated from freshwater sediment and proposals for Paramagetospirillum gen. nov., and Magnetospirillaceae fam. nov.</title>
        <authorList>
            <person name="Koziaeva V."/>
            <person name="Geelhoed J.S."/>
            <person name="Sorokin D.Y."/>
            <person name="Grouzdev D.S."/>
        </authorList>
    </citation>
    <scope>NUCLEOTIDE SEQUENCE [LARGE SCALE GENOMIC DNA]</scope>
    <source>
        <strain evidence="1 2">J10</strain>
    </source>
</reference>
<gene>
    <name evidence="1" type="ORF">KEC16_16510</name>
</gene>
<dbReference type="Proteomes" id="UP000680714">
    <property type="component" value="Unassembled WGS sequence"/>
</dbReference>
<evidence type="ECO:0000313" key="2">
    <source>
        <dbReference type="Proteomes" id="UP000680714"/>
    </source>
</evidence>
<protein>
    <submittedName>
        <fullName evidence="1">Nitrogen fixation protein NifQ</fullName>
    </submittedName>
</protein>
<dbReference type="Pfam" id="PF04891">
    <property type="entry name" value="NifQ"/>
    <property type="match status" value="1"/>
</dbReference>
<sequence>MLAGELYRLLMAGGTRDSDFCRHVLACPLALAHGESGRKLDVALGLSANDVTSLLLCYFPHAAAFLADRFSFDGQGDQPVSLEEPDLRTLLRANASQDGPQAVWLAHIVARRSLESNHLWQDLGFIDRTDLSRLMRDYFAPLAQANARDMKWKKFFYRELCQQEGMSICKSPVCDSCPDFSICFSREDGPSLLAQIARAAV</sequence>
<evidence type="ECO:0000313" key="1">
    <source>
        <dbReference type="EMBL" id="MBR9973328.1"/>
    </source>
</evidence>
<name>A0ABS5IHT8_9PROT</name>
<keyword evidence="2" id="KW-1185">Reference proteome</keyword>
<accession>A0ABS5IHT8</accession>
<dbReference type="RefSeq" id="WP_211550954.1">
    <property type="nucleotide sequence ID" value="NZ_JAGTUF010000021.1"/>
</dbReference>
<dbReference type="InterPro" id="IPR006975">
    <property type="entry name" value="NifQ"/>
</dbReference>